<evidence type="ECO:0000256" key="2">
    <source>
        <dbReference type="ARBA" id="ARBA00022448"/>
    </source>
</evidence>
<evidence type="ECO:0000256" key="10">
    <source>
        <dbReference type="ARBA" id="ARBA00023303"/>
    </source>
</evidence>
<protein>
    <submittedName>
        <fullName evidence="12">Uncharacterized protein</fullName>
    </submittedName>
</protein>
<dbReference type="InterPro" id="IPR020903">
    <property type="entry name" value="ENaC_CS"/>
</dbReference>
<dbReference type="EMBL" id="CAIIXF020000003">
    <property type="protein sequence ID" value="CAH1780511.1"/>
    <property type="molecule type" value="Genomic_DNA"/>
</dbReference>
<name>A0A8J1UQX5_OWEFU</name>
<evidence type="ECO:0000256" key="8">
    <source>
        <dbReference type="ARBA" id="ARBA00023136"/>
    </source>
</evidence>
<evidence type="ECO:0000256" key="7">
    <source>
        <dbReference type="ARBA" id="ARBA00023065"/>
    </source>
</evidence>
<evidence type="ECO:0000256" key="9">
    <source>
        <dbReference type="ARBA" id="ARBA00023201"/>
    </source>
</evidence>
<dbReference type="Gene3D" id="2.60.470.10">
    <property type="entry name" value="Acid-sensing ion channels like domains"/>
    <property type="match status" value="1"/>
</dbReference>
<dbReference type="PROSITE" id="PS01206">
    <property type="entry name" value="ASC"/>
    <property type="match status" value="1"/>
</dbReference>
<comment type="similarity">
    <text evidence="11">Belongs to the amiloride-sensitive sodium channel (TC 1.A.6) family.</text>
</comment>
<organism evidence="12 13">
    <name type="scientific">Owenia fusiformis</name>
    <name type="common">Polychaete worm</name>
    <dbReference type="NCBI Taxonomy" id="6347"/>
    <lineage>
        <taxon>Eukaryota</taxon>
        <taxon>Metazoa</taxon>
        <taxon>Spiralia</taxon>
        <taxon>Lophotrochozoa</taxon>
        <taxon>Annelida</taxon>
        <taxon>Polychaeta</taxon>
        <taxon>Sedentaria</taxon>
        <taxon>Canalipalpata</taxon>
        <taxon>Sabellida</taxon>
        <taxon>Oweniida</taxon>
        <taxon>Oweniidae</taxon>
        <taxon>Owenia</taxon>
    </lineage>
</organism>
<dbReference type="OrthoDB" id="10051479at2759"/>
<dbReference type="Gene3D" id="1.10.287.770">
    <property type="entry name" value="YojJ-like"/>
    <property type="match status" value="1"/>
</dbReference>
<keyword evidence="9 11" id="KW-0739">Sodium transport</keyword>
<evidence type="ECO:0000256" key="5">
    <source>
        <dbReference type="ARBA" id="ARBA00022989"/>
    </source>
</evidence>
<dbReference type="GO" id="GO:0005886">
    <property type="term" value="C:plasma membrane"/>
    <property type="evidence" value="ECO:0007669"/>
    <property type="project" value="TreeGrafter"/>
</dbReference>
<dbReference type="Proteomes" id="UP000749559">
    <property type="component" value="Unassembled WGS sequence"/>
</dbReference>
<dbReference type="GO" id="GO:0015280">
    <property type="term" value="F:ligand-gated sodium channel activity"/>
    <property type="evidence" value="ECO:0007669"/>
    <property type="project" value="TreeGrafter"/>
</dbReference>
<gene>
    <name evidence="12" type="ORF">OFUS_LOCUS7199</name>
</gene>
<evidence type="ECO:0000256" key="1">
    <source>
        <dbReference type="ARBA" id="ARBA00004141"/>
    </source>
</evidence>
<keyword evidence="13" id="KW-1185">Reference proteome</keyword>
<keyword evidence="4 11" id="KW-0812">Transmembrane</keyword>
<evidence type="ECO:0000313" key="12">
    <source>
        <dbReference type="EMBL" id="CAH1780511.1"/>
    </source>
</evidence>
<dbReference type="AlphaFoldDB" id="A0A8J1UQX5"/>
<evidence type="ECO:0000256" key="3">
    <source>
        <dbReference type="ARBA" id="ARBA00022461"/>
    </source>
</evidence>
<keyword evidence="10 11" id="KW-0407">Ion channel</keyword>
<dbReference type="PANTHER" id="PTHR11690">
    <property type="entry name" value="AMILORIDE-SENSITIVE SODIUM CHANNEL-RELATED"/>
    <property type="match status" value="1"/>
</dbReference>
<proteinExistence type="inferred from homology"/>
<sequence length="569" mass="63155">MTKPTIDYFTKSEKVIDDTRDKQTFGEMVQPESKNETVSIKEYFYQWVDNSVLHGIKNVRASKNIPLRIFWCFAVLNFTVTFVLFGKHQILLFISMPVKQVQTIEATQFQFPTVTICPLNAYSRSNKENFQGNSSTASSLFFNSLDNFALGRNAVFSTSIISSNRQFTYRNIPYAELQQMGHQAKDFIVSCRFKNAGCTYENFEVLESVAYQNCFSFVANETVDVAGELMGLSVVLFTEDEVHSDAIKGVDKYKTIAYTAADRPSDYSAGVKVFINPPGTPIDVATGGITAAVGMTTDIGLNVENVKWLNDPYPNQACVLSTEIENHHNDTYSQETCFSNCVQDFLIERCGCGSVSYASTPKESPPEDMCGYFANVTMLPSVYDGIFEWICLVQNQKMFNATTKADCNCPPPCDQITYKPTISQGVFLPSSYQYSFLERLAGTACPEDSSDLPKYYSLLMGAVMNENGTKADCNKALETILEEELVSKNFLRVNVKFASTLVSTTTMTPDYTGSDLFSDLGGTLGLCLGGSMIGVVEIFELLGGLFVKILRKIKATSVKPMAKTLKTAW</sequence>
<keyword evidence="6" id="KW-0915">Sodium</keyword>
<reference evidence="12" key="1">
    <citation type="submission" date="2022-03" db="EMBL/GenBank/DDBJ databases">
        <authorList>
            <person name="Martin C."/>
        </authorList>
    </citation>
    <scope>NUCLEOTIDE SEQUENCE</scope>
</reference>
<keyword evidence="3 11" id="KW-0894">Sodium channel</keyword>
<accession>A0A8J1UQX5</accession>
<keyword evidence="7 11" id="KW-0406">Ion transport</keyword>
<evidence type="ECO:0000256" key="11">
    <source>
        <dbReference type="RuleBase" id="RU000679"/>
    </source>
</evidence>
<evidence type="ECO:0000256" key="6">
    <source>
        <dbReference type="ARBA" id="ARBA00023053"/>
    </source>
</evidence>
<keyword evidence="8" id="KW-0472">Membrane</keyword>
<dbReference type="PRINTS" id="PR01078">
    <property type="entry name" value="AMINACHANNEL"/>
</dbReference>
<comment type="caution">
    <text evidence="12">The sequence shown here is derived from an EMBL/GenBank/DDBJ whole genome shotgun (WGS) entry which is preliminary data.</text>
</comment>
<keyword evidence="5" id="KW-1133">Transmembrane helix</keyword>
<evidence type="ECO:0000313" key="13">
    <source>
        <dbReference type="Proteomes" id="UP000749559"/>
    </source>
</evidence>
<dbReference type="PANTHER" id="PTHR11690:SF248">
    <property type="entry name" value="PICKPOCKET 17, ISOFORM A"/>
    <property type="match status" value="1"/>
</dbReference>
<dbReference type="InterPro" id="IPR001873">
    <property type="entry name" value="ENaC"/>
</dbReference>
<dbReference type="Pfam" id="PF00858">
    <property type="entry name" value="ASC"/>
    <property type="match status" value="1"/>
</dbReference>
<evidence type="ECO:0000256" key="4">
    <source>
        <dbReference type="ARBA" id="ARBA00022692"/>
    </source>
</evidence>
<comment type="subcellular location">
    <subcellularLocation>
        <location evidence="1">Membrane</location>
        <topology evidence="1">Multi-pass membrane protein</topology>
    </subcellularLocation>
</comment>
<keyword evidence="2 11" id="KW-0813">Transport</keyword>